<comment type="caution">
    <text evidence="1">The sequence shown here is derived from an EMBL/GenBank/DDBJ whole genome shotgun (WGS) entry which is preliminary data.</text>
</comment>
<reference evidence="1 2" key="1">
    <citation type="submission" date="2021-05" db="EMBL/GenBank/DDBJ databases">
        <authorList>
            <person name="Zhang Z.D."/>
            <person name="Osman G."/>
        </authorList>
    </citation>
    <scope>NUCLEOTIDE SEQUENCE [LARGE SCALE GENOMIC DNA]</scope>
    <source>
        <strain evidence="1 2">KCTC 32217</strain>
    </source>
</reference>
<proteinExistence type="predicted"/>
<dbReference type="EMBL" id="JAHCMY010000002">
    <property type="protein sequence ID" value="MBS9523751.1"/>
    <property type="molecule type" value="Genomic_DNA"/>
</dbReference>
<dbReference type="AlphaFoldDB" id="A0AAP2CI82"/>
<protein>
    <recommendedName>
        <fullName evidence="3">Bacteriocin</fullName>
    </recommendedName>
</protein>
<dbReference type="RefSeq" id="WP_213944626.1">
    <property type="nucleotide sequence ID" value="NZ_JAHCMY010000002.1"/>
</dbReference>
<evidence type="ECO:0000313" key="2">
    <source>
        <dbReference type="Proteomes" id="UP001319104"/>
    </source>
</evidence>
<evidence type="ECO:0008006" key="3">
    <source>
        <dbReference type="Google" id="ProtNLM"/>
    </source>
</evidence>
<gene>
    <name evidence="1" type="ORF">KI659_06930</name>
</gene>
<accession>A0AAP2CI82</accession>
<dbReference type="Proteomes" id="UP001319104">
    <property type="component" value="Unassembled WGS sequence"/>
</dbReference>
<organism evidence="1 2">
    <name type="scientific">Litoribacter ruber</name>
    <dbReference type="NCBI Taxonomy" id="702568"/>
    <lineage>
        <taxon>Bacteria</taxon>
        <taxon>Pseudomonadati</taxon>
        <taxon>Bacteroidota</taxon>
        <taxon>Cytophagia</taxon>
        <taxon>Cytophagales</taxon>
        <taxon>Cyclobacteriaceae</taxon>
        <taxon>Litoribacter</taxon>
    </lineage>
</organism>
<name>A0AAP2CI82_9BACT</name>
<sequence length="56" mass="6196">MQKTVKQLENQELVNIAGGGLYRIQDYDCNGNLMVYIWNSETGECTTLIGTTPAPC</sequence>
<keyword evidence="2" id="KW-1185">Reference proteome</keyword>
<evidence type="ECO:0000313" key="1">
    <source>
        <dbReference type="EMBL" id="MBS9523751.1"/>
    </source>
</evidence>